<reference evidence="3" key="1">
    <citation type="journal article" date="2019" name="Int. J. Syst. Evol. Microbiol.">
        <title>The Global Catalogue of Microorganisms (GCM) 10K type strain sequencing project: providing services to taxonomists for standard genome sequencing and annotation.</title>
        <authorList>
            <consortium name="The Broad Institute Genomics Platform"/>
            <consortium name="The Broad Institute Genome Sequencing Center for Infectious Disease"/>
            <person name="Wu L."/>
            <person name="Ma J."/>
        </authorList>
    </citation>
    <scope>NUCLEOTIDE SEQUENCE [LARGE SCALE GENOMIC DNA]</scope>
    <source>
        <strain evidence="3">JCM 18303</strain>
    </source>
</reference>
<evidence type="ECO:0008006" key="4">
    <source>
        <dbReference type="Google" id="ProtNLM"/>
    </source>
</evidence>
<dbReference type="Pfam" id="PF00348">
    <property type="entry name" value="polyprenyl_synt"/>
    <property type="match status" value="1"/>
</dbReference>
<organism evidence="2 3">
    <name type="scientific">Pseudonocardia eucalypti</name>
    <dbReference type="NCBI Taxonomy" id="648755"/>
    <lineage>
        <taxon>Bacteria</taxon>
        <taxon>Bacillati</taxon>
        <taxon>Actinomycetota</taxon>
        <taxon>Actinomycetes</taxon>
        <taxon>Pseudonocardiales</taxon>
        <taxon>Pseudonocardiaceae</taxon>
        <taxon>Pseudonocardia</taxon>
    </lineage>
</organism>
<protein>
    <recommendedName>
        <fullName evidence="4">Geranylgeranyl diphosphate synthase type I</fullName>
    </recommendedName>
</protein>
<gene>
    <name evidence="2" type="ORF">GCM10023321_30030</name>
</gene>
<proteinExistence type="inferred from homology"/>
<evidence type="ECO:0000256" key="1">
    <source>
        <dbReference type="RuleBase" id="RU004466"/>
    </source>
</evidence>
<dbReference type="PANTHER" id="PTHR12001:SF86">
    <property type="entry name" value="GERANYLGERANYL DIPHOSPHATE SYNTHASE"/>
    <property type="match status" value="1"/>
</dbReference>
<evidence type="ECO:0000313" key="2">
    <source>
        <dbReference type="EMBL" id="GAA5155783.1"/>
    </source>
</evidence>
<dbReference type="SUPFAM" id="SSF48576">
    <property type="entry name" value="Terpenoid synthases"/>
    <property type="match status" value="1"/>
</dbReference>
<dbReference type="Gene3D" id="1.10.600.10">
    <property type="entry name" value="Farnesyl Diphosphate Synthase"/>
    <property type="match status" value="1"/>
</dbReference>
<keyword evidence="3" id="KW-1185">Reference proteome</keyword>
<sequence length="364" mass="37726">MVPMNGAENALAEAVVPTPRAVPGAGVPAERILAETRELTRPALRQAVADCPESCARPVGLAVGLLDGDGNPVDGGGKMFRAALALAAALGYRDDPRPGVAGAVAVELLHAYTLTHDDVMDGDRWRRGQPSVWAAHGLNVAILTGDVLYALAQHTLAQHTLARRDAAGGAAAARYLSRAAVDVTYGQAQDLAMEPRPFLGPEAVSVDEYREMTANKTGSVIGAALAIGGALGGAGAEQTDALWQAGRHLGVAFQAVDDQLGIWGEPSVTGKPVDSDLARRKKTIPVLAAVGSRPELAEAIERFQPAGLPELARALADAGGHAAARDEAAAQLDQARRMLDRAAPRPAARARLDALIDFTAARTA</sequence>
<evidence type="ECO:0000313" key="3">
    <source>
        <dbReference type="Proteomes" id="UP001428817"/>
    </source>
</evidence>
<dbReference type="InterPro" id="IPR008949">
    <property type="entry name" value="Isoprenoid_synthase_dom_sf"/>
</dbReference>
<comment type="similarity">
    <text evidence="1">Belongs to the FPP/GGPP synthase family.</text>
</comment>
<dbReference type="SFLD" id="SFLDS00005">
    <property type="entry name" value="Isoprenoid_Synthase_Type_I"/>
    <property type="match status" value="1"/>
</dbReference>
<accession>A0ABP9Q7A8</accession>
<comment type="caution">
    <text evidence="2">The sequence shown here is derived from an EMBL/GenBank/DDBJ whole genome shotgun (WGS) entry which is preliminary data.</text>
</comment>
<dbReference type="InterPro" id="IPR000092">
    <property type="entry name" value="Polyprenyl_synt"/>
</dbReference>
<dbReference type="Proteomes" id="UP001428817">
    <property type="component" value="Unassembled WGS sequence"/>
</dbReference>
<name>A0ABP9Q7A8_9PSEU</name>
<dbReference type="EMBL" id="BAABJP010000010">
    <property type="protein sequence ID" value="GAA5155783.1"/>
    <property type="molecule type" value="Genomic_DNA"/>
</dbReference>
<dbReference type="PANTHER" id="PTHR12001">
    <property type="entry name" value="GERANYLGERANYL PYROPHOSPHATE SYNTHASE"/>
    <property type="match status" value="1"/>
</dbReference>
<keyword evidence="1" id="KW-0808">Transferase</keyword>